<dbReference type="Proteomes" id="UP001164250">
    <property type="component" value="Chromosome 3"/>
</dbReference>
<evidence type="ECO:0000313" key="1">
    <source>
        <dbReference type="EMBL" id="KAJ0102210.1"/>
    </source>
</evidence>
<proteinExistence type="predicted"/>
<dbReference type="EMBL" id="CM047899">
    <property type="protein sequence ID" value="KAJ0102210.1"/>
    <property type="molecule type" value="Genomic_DNA"/>
</dbReference>
<organism evidence="1 2">
    <name type="scientific">Pistacia atlantica</name>
    <dbReference type="NCBI Taxonomy" id="434234"/>
    <lineage>
        <taxon>Eukaryota</taxon>
        <taxon>Viridiplantae</taxon>
        <taxon>Streptophyta</taxon>
        <taxon>Embryophyta</taxon>
        <taxon>Tracheophyta</taxon>
        <taxon>Spermatophyta</taxon>
        <taxon>Magnoliopsida</taxon>
        <taxon>eudicotyledons</taxon>
        <taxon>Gunneridae</taxon>
        <taxon>Pentapetalae</taxon>
        <taxon>rosids</taxon>
        <taxon>malvids</taxon>
        <taxon>Sapindales</taxon>
        <taxon>Anacardiaceae</taxon>
        <taxon>Pistacia</taxon>
    </lineage>
</organism>
<keyword evidence="2" id="KW-1185">Reference proteome</keyword>
<gene>
    <name evidence="1" type="ORF">Patl1_06573</name>
</gene>
<name>A0ACC1BT91_9ROSI</name>
<evidence type="ECO:0000313" key="2">
    <source>
        <dbReference type="Proteomes" id="UP001164250"/>
    </source>
</evidence>
<protein>
    <submittedName>
        <fullName evidence="1">Uncharacterized protein</fullName>
    </submittedName>
</protein>
<sequence>MITGKRPTDHIFEGGLNLHNFVRMALPDRLMEIVDPMLLNSDDDEADTNYRLIQQRNNIRKECLVPMARIGVACSMESPPDRMNITDVVHELQLVRNFLLQPRTVFD</sequence>
<comment type="caution">
    <text evidence="1">The sequence shown here is derived from an EMBL/GenBank/DDBJ whole genome shotgun (WGS) entry which is preliminary data.</text>
</comment>
<reference evidence="2" key="1">
    <citation type="journal article" date="2023" name="G3 (Bethesda)">
        <title>Genome assembly and association tests identify interacting loci associated with vigor, precocity, and sex in interspecific pistachio rootstocks.</title>
        <authorList>
            <person name="Palmer W."/>
            <person name="Jacygrad E."/>
            <person name="Sagayaradj S."/>
            <person name="Cavanaugh K."/>
            <person name="Han R."/>
            <person name="Bertier L."/>
            <person name="Beede B."/>
            <person name="Kafkas S."/>
            <person name="Golino D."/>
            <person name="Preece J."/>
            <person name="Michelmore R."/>
        </authorList>
    </citation>
    <scope>NUCLEOTIDE SEQUENCE [LARGE SCALE GENOMIC DNA]</scope>
</reference>
<accession>A0ACC1BT91</accession>